<dbReference type="InterPro" id="IPR000914">
    <property type="entry name" value="SBP_5_dom"/>
</dbReference>
<dbReference type="InterPro" id="IPR030678">
    <property type="entry name" value="Peptide/Ni-bd"/>
</dbReference>
<dbReference type="InterPro" id="IPR039424">
    <property type="entry name" value="SBP_5"/>
</dbReference>
<dbReference type="AlphaFoldDB" id="A0A2W1LDQ8"/>
<dbReference type="Pfam" id="PF00496">
    <property type="entry name" value="SBP_bac_5"/>
    <property type="match status" value="1"/>
</dbReference>
<dbReference type="RefSeq" id="WP_111146498.1">
    <property type="nucleotide sequence ID" value="NZ_QKRB01000042.1"/>
</dbReference>
<dbReference type="Gene3D" id="3.10.105.10">
    <property type="entry name" value="Dipeptide-binding Protein, Domain 3"/>
    <property type="match status" value="1"/>
</dbReference>
<evidence type="ECO:0000256" key="2">
    <source>
        <dbReference type="ARBA" id="ARBA00022448"/>
    </source>
</evidence>
<keyword evidence="2" id="KW-0813">Transport</keyword>
<dbReference type="CDD" id="cd08518">
    <property type="entry name" value="PBP2_NikA_DppA_OppA_like_19"/>
    <property type="match status" value="1"/>
</dbReference>
<dbReference type="GO" id="GO:0043190">
    <property type="term" value="C:ATP-binding cassette (ABC) transporter complex"/>
    <property type="evidence" value="ECO:0007669"/>
    <property type="project" value="InterPro"/>
</dbReference>
<evidence type="ECO:0000259" key="4">
    <source>
        <dbReference type="Pfam" id="PF00496"/>
    </source>
</evidence>
<evidence type="ECO:0000256" key="3">
    <source>
        <dbReference type="ARBA" id="ARBA00022729"/>
    </source>
</evidence>
<dbReference type="Gene3D" id="3.40.190.10">
    <property type="entry name" value="Periplasmic binding protein-like II"/>
    <property type="match status" value="1"/>
</dbReference>
<dbReference type="OrthoDB" id="9796817at2"/>
<keyword evidence="3" id="KW-0732">Signal</keyword>
<sequence length="533" mass="58852">MKQRSILLLWITVFAVLASGCTARVGGSAAADRGRGNSLVIAVGSEPEGGFDPASGWGLYGSPLFQSTLLKRDNDLKIVNDLATDWNVSDDGLTWTVHIRKDAVFSDGQPLTAGDVKFTFETVRDSASAVDLTNLKEVRVEEDYAVSFHLQQPQSTFIARLITTGIIPEHAYGRKYASRPIGSGPFLLKQWDRGQQMIIEVNPEYYGEKPGFEQITILFLGEDAAYAAARAGEVDLAYIPASLSGMNVPGMRLESVHSVDNRGIMFPYVPSGGQTPDGKPVGNDVTSDPAIRKAVNTAVDRQGLVDGILEGHGSPAYTSSDGLPWWNERAVIEDNKPEKAIALLEDSGWRDTDGDGIREKDGRRAEFVLMYPAGDVIRQSLALAAAEMMKKVGIRIIVEGKSWEDLEQGMHENAVLFGWGSHDPLEMYNLYSSSYKGVEYYNPGYYSNPAVDRWLDKAMHALTEEEALVYWKNAQWDGQNGMSAAGDAPWAWLVNIDHLYLVREGLDIGRQRIQPHGHGWPITDNIAEWQWKQ</sequence>
<dbReference type="PROSITE" id="PS51257">
    <property type="entry name" value="PROKAR_LIPOPROTEIN"/>
    <property type="match status" value="1"/>
</dbReference>
<organism evidence="5 6">
    <name type="scientific">Paenibacillus sambharensis</name>
    <dbReference type="NCBI Taxonomy" id="1803190"/>
    <lineage>
        <taxon>Bacteria</taxon>
        <taxon>Bacillati</taxon>
        <taxon>Bacillota</taxon>
        <taxon>Bacilli</taxon>
        <taxon>Bacillales</taxon>
        <taxon>Paenibacillaceae</taxon>
        <taxon>Paenibacillus</taxon>
    </lineage>
</organism>
<reference evidence="5 6" key="1">
    <citation type="submission" date="2018-06" db="EMBL/GenBank/DDBJ databases">
        <title>Paenibacillus imtechensis sp. nov.</title>
        <authorList>
            <person name="Pinnaka A.K."/>
            <person name="Singh H."/>
            <person name="Kaur M."/>
        </authorList>
    </citation>
    <scope>NUCLEOTIDE SEQUENCE [LARGE SCALE GENOMIC DNA]</scope>
    <source>
        <strain evidence="5 6">SMB1</strain>
    </source>
</reference>
<gene>
    <name evidence="5" type="ORF">DNH61_09750</name>
</gene>
<dbReference type="GO" id="GO:1904680">
    <property type="term" value="F:peptide transmembrane transporter activity"/>
    <property type="evidence" value="ECO:0007669"/>
    <property type="project" value="TreeGrafter"/>
</dbReference>
<keyword evidence="6" id="KW-1185">Reference proteome</keyword>
<dbReference type="PANTHER" id="PTHR30290">
    <property type="entry name" value="PERIPLASMIC BINDING COMPONENT OF ABC TRANSPORTER"/>
    <property type="match status" value="1"/>
</dbReference>
<protein>
    <submittedName>
        <fullName evidence="5">ABC transporter substrate-binding protein</fullName>
    </submittedName>
</protein>
<dbReference type="SUPFAM" id="SSF53850">
    <property type="entry name" value="Periplasmic binding protein-like II"/>
    <property type="match status" value="1"/>
</dbReference>
<proteinExistence type="inferred from homology"/>
<feature type="domain" description="Solute-binding protein family 5" evidence="4">
    <location>
        <begin position="77"/>
        <end position="434"/>
    </location>
</feature>
<dbReference type="PIRSF" id="PIRSF002741">
    <property type="entry name" value="MppA"/>
    <property type="match status" value="1"/>
</dbReference>
<dbReference type="GO" id="GO:0042597">
    <property type="term" value="C:periplasmic space"/>
    <property type="evidence" value="ECO:0007669"/>
    <property type="project" value="UniProtKB-ARBA"/>
</dbReference>
<evidence type="ECO:0000256" key="1">
    <source>
        <dbReference type="ARBA" id="ARBA00005695"/>
    </source>
</evidence>
<name>A0A2W1LDQ8_9BACL</name>
<dbReference type="EMBL" id="QKRB01000042">
    <property type="protein sequence ID" value="PZD96210.1"/>
    <property type="molecule type" value="Genomic_DNA"/>
</dbReference>
<evidence type="ECO:0000313" key="6">
    <source>
        <dbReference type="Proteomes" id="UP000249522"/>
    </source>
</evidence>
<dbReference type="Proteomes" id="UP000249522">
    <property type="component" value="Unassembled WGS sequence"/>
</dbReference>
<comment type="similarity">
    <text evidence="1">Belongs to the bacterial solute-binding protein 5 family.</text>
</comment>
<comment type="caution">
    <text evidence="5">The sequence shown here is derived from an EMBL/GenBank/DDBJ whole genome shotgun (WGS) entry which is preliminary data.</text>
</comment>
<accession>A0A2W1LDQ8</accession>
<dbReference type="GO" id="GO:0015833">
    <property type="term" value="P:peptide transport"/>
    <property type="evidence" value="ECO:0007669"/>
    <property type="project" value="TreeGrafter"/>
</dbReference>
<evidence type="ECO:0000313" key="5">
    <source>
        <dbReference type="EMBL" id="PZD96210.1"/>
    </source>
</evidence>
<dbReference type="PANTHER" id="PTHR30290:SF9">
    <property type="entry name" value="OLIGOPEPTIDE-BINDING PROTEIN APPA"/>
    <property type="match status" value="1"/>
</dbReference>